<dbReference type="EMBL" id="JAVDYC010000001">
    <property type="protein sequence ID" value="MDR7322413.1"/>
    <property type="molecule type" value="Genomic_DNA"/>
</dbReference>
<proteinExistence type="predicted"/>
<sequence>MSPWFAATTTGTMNDMDRRTLADFLRARRAAVRPDHPGPRRRTPGLRREEVAQRAGMSADYYTRLEQARGPRPSRQVLTALARALRLTRSERVHLFALVDLAADTPDGPPQDVPTGIVQLIDRLDDTPAFVIDAVHTLLAWNRMAVALLCDPLIWPPDDRNLIWQLFGNPVTDHDDPQVDAHARQCLADLRRAAARYPDSPAVTGLIARLRGTGDGFVRRWDGYPVDPPRVTSTKRIPHPVVGDLDLDCQTLDLTDRDQRLILYTAVPGSTSHRALRRLSASCAAPRR</sequence>
<dbReference type="RefSeq" id="WP_310412761.1">
    <property type="nucleotide sequence ID" value="NZ_JAVDYC010000001.1"/>
</dbReference>
<evidence type="ECO:0000256" key="1">
    <source>
        <dbReference type="SAM" id="MobiDB-lite"/>
    </source>
</evidence>
<dbReference type="InterPro" id="IPR041413">
    <property type="entry name" value="MLTR_LBD"/>
</dbReference>
<name>A0AAE3ZM30_9ACTN</name>
<dbReference type="GO" id="GO:0003677">
    <property type="term" value="F:DNA binding"/>
    <property type="evidence" value="ECO:0007669"/>
    <property type="project" value="InterPro"/>
</dbReference>
<dbReference type="PANTHER" id="PTHR35010:SF2">
    <property type="entry name" value="BLL4672 PROTEIN"/>
    <property type="match status" value="1"/>
</dbReference>
<evidence type="ECO:0000313" key="4">
    <source>
        <dbReference type="Proteomes" id="UP001183629"/>
    </source>
</evidence>
<protein>
    <submittedName>
        <fullName evidence="3">Transcriptional regulator with XRE-family HTH domain</fullName>
    </submittedName>
</protein>
<keyword evidence="4" id="KW-1185">Reference proteome</keyword>
<feature type="region of interest" description="Disordered" evidence="1">
    <location>
        <begin position="30"/>
        <end position="54"/>
    </location>
</feature>
<evidence type="ECO:0000313" key="3">
    <source>
        <dbReference type="EMBL" id="MDR7322413.1"/>
    </source>
</evidence>
<dbReference type="Pfam" id="PF13560">
    <property type="entry name" value="HTH_31"/>
    <property type="match status" value="1"/>
</dbReference>
<dbReference type="AlphaFoldDB" id="A0AAE3ZM30"/>
<accession>A0AAE3ZM30</accession>
<dbReference type="InterPro" id="IPR001387">
    <property type="entry name" value="Cro/C1-type_HTH"/>
</dbReference>
<dbReference type="PROSITE" id="PS50943">
    <property type="entry name" value="HTH_CROC1"/>
    <property type="match status" value="1"/>
</dbReference>
<dbReference type="Gene3D" id="3.30.450.180">
    <property type="match status" value="1"/>
</dbReference>
<gene>
    <name evidence="3" type="ORF">J2S44_002663</name>
</gene>
<dbReference type="Gene3D" id="1.10.260.40">
    <property type="entry name" value="lambda repressor-like DNA-binding domains"/>
    <property type="match status" value="1"/>
</dbReference>
<organism evidence="3 4">
    <name type="scientific">Catenuloplanes niger</name>
    <dbReference type="NCBI Taxonomy" id="587534"/>
    <lineage>
        <taxon>Bacteria</taxon>
        <taxon>Bacillati</taxon>
        <taxon>Actinomycetota</taxon>
        <taxon>Actinomycetes</taxon>
        <taxon>Micromonosporales</taxon>
        <taxon>Micromonosporaceae</taxon>
        <taxon>Catenuloplanes</taxon>
    </lineage>
</organism>
<dbReference type="InterPro" id="IPR010982">
    <property type="entry name" value="Lambda_DNA-bd_dom_sf"/>
</dbReference>
<reference evidence="3 4" key="1">
    <citation type="submission" date="2023-07" db="EMBL/GenBank/DDBJ databases">
        <title>Sequencing the genomes of 1000 actinobacteria strains.</title>
        <authorList>
            <person name="Klenk H.-P."/>
        </authorList>
    </citation>
    <scope>NUCLEOTIDE SEQUENCE [LARGE SCALE GENOMIC DNA]</scope>
    <source>
        <strain evidence="3 4">DSM 44711</strain>
    </source>
</reference>
<comment type="caution">
    <text evidence="3">The sequence shown here is derived from an EMBL/GenBank/DDBJ whole genome shotgun (WGS) entry which is preliminary data.</text>
</comment>
<dbReference type="Proteomes" id="UP001183629">
    <property type="component" value="Unassembled WGS sequence"/>
</dbReference>
<dbReference type="SUPFAM" id="SSF47413">
    <property type="entry name" value="lambda repressor-like DNA-binding domains"/>
    <property type="match status" value="1"/>
</dbReference>
<dbReference type="SMART" id="SM00530">
    <property type="entry name" value="HTH_XRE"/>
    <property type="match status" value="1"/>
</dbReference>
<dbReference type="PANTHER" id="PTHR35010">
    <property type="entry name" value="BLL4672 PROTEIN-RELATED"/>
    <property type="match status" value="1"/>
</dbReference>
<evidence type="ECO:0000259" key="2">
    <source>
        <dbReference type="PROSITE" id="PS50943"/>
    </source>
</evidence>
<feature type="domain" description="HTH cro/C1-type" evidence="2">
    <location>
        <begin position="45"/>
        <end position="92"/>
    </location>
</feature>
<dbReference type="CDD" id="cd00093">
    <property type="entry name" value="HTH_XRE"/>
    <property type="match status" value="1"/>
</dbReference>
<dbReference type="Pfam" id="PF17765">
    <property type="entry name" value="MLTR_LBD"/>
    <property type="match status" value="1"/>
</dbReference>